<dbReference type="RefSeq" id="WP_089744440.1">
    <property type="nucleotide sequence ID" value="NZ_FOGL01000035.1"/>
</dbReference>
<sequence length="218" mass="25688">MATWVTHFRIAEELLKKELPVSTIDFLVGNIGPDCGLIGEDGIPAPPKEITHFYNGGRTNADSFYQKYLSVEKESSTRQFSYYLGYYIHLVTDEEWLKLTENKKKEEVYQKIANTPEYTSLVKKDWYGLDFLYLKEHPDNIFWESFQHITDFPEYLSFFPQGQTMKQIRNITKFYQTHSISEDHKFIYLTSEEADHFVEKTVRIVTGILNQRLESQLV</sequence>
<protein>
    <recommendedName>
        <fullName evidence="3">Zinc dependent phospholipase C</fullName>
    </recommendedName>
</protein>
<keyword evidence="2" id="KW-1185">Reference proteome</keyword>
<dbReference type="OrthoDB" id="9810012at2"/>
<dbReference type="STRING" id="531814.SAMN04487944_1358"/>
<dbReference type="EMBL" id="FOGL01000035">
    <property type="protein sequence ID" value="SES28572.1"/>
    <property type="molecule type" value="Genomic_DNA"/>
</dbReference>
<evidence type="ECO:0000313" key="2">
    <source>
        <dbReference type="Proteomes" id="UP000199687"/>
    </source>
</evidence>
<proteinExistence type="predicted"/>
<gene>
    <name evidence="1" type="ORF">SAMN04487944_1358</name>
</gene>
<dbReference type="AlphaFoldDB" id="A0A1H9W3S7"/>
<reference evidence="1 2" key="1">
    <citation type="submission" date="2016-10" db="EMBL/GenBank/DDBJ databases">
        <authorList>
            <person name="de Groot N.N."/>
        </authorList>
    </citation>
    <scope>NUCLEOTIDE SEQUENCE [LARGE SCALE GENOMIC DNA]</scope>
    <source>
        <strain evidence="1 2">CGMCC 1.7727</strain>
    </source>
</reference>
<name>A0A1H9W3S7_9BACI</name>
<organism evidence="1 2">
    <name type="scientific">Gracilibacillus ureilyticus</name>
    <dbReference type="NCBI Taxonomy" id="531814"/>
    <lineage>
        <taxon>Bacteria</taxon>
        <taxon>Bacillati</taxon>
        <taxon>Bacillota</taxon>
        <taxon>Bacilli</taxon>
        <taxon>Bacillales</taxon>
        <taxon>Bacillaceae</taxon>
        <taxon>Gracilibacillus</taxon>
    </lineage>
</organism>
<evidence type="ECO:0008006" key="3">
    <source>
        <dbReference type="Google" id="ProtNLM"/>
    </source>
</evidence>
<dbReference type="Proteomes" id="UP000199687">
    <property type="component" value="Unassembled WGS sequence"/>
</dbReference>
<accession>A0A1H9W3S7</accession>
<evidence type="ECO:0000313" key="1">
    <source>
        <dbReference type="EMBL" id="SES28572.1"/>
    </source>
</evidence>